<reference evidence="1" key="2">
    <citation type="journal article" date="2015" name="Fish Shellfish Immunol.">
        <title>Early steps in the European eel (Anguilla anguilla)-Vibrio vulnificus interaction in the gills: Role of the RtxA13 toxin.</title>
        <authorList>
            <person name="Callol A."/>
            <person name="Pajuelo D."/>
            <person name="Ebbesson L."/>
            <person name="Teles M."/>
            <person name="MacKenzie S."/>
            <person name="Amaro C."/>
        </authorList>
    </citation>
    <scope>NUCLEOTIDE SEQUENCE</scope>
</reference>
<protein>
    <submittedName>
        <fullName evidence="1">Uncharacterized protein</fullName>
    </submittedName>
</protein>
<evidence type="ECO:0000313" key="1">
    <source>
        <dbReference type="EMBL" id="JAH61286.1"/>
    </source>
</evidence>
<proteinExistence type="predicted"/>
<dbReference type="EMBL" id="GBXM01047291">
    <property type="protein sequence ID" value="JAH61286.1"/>
    <property type="molecule type" value="Transcribed_RNA"/>
</dbReference>
<name>A0A0E9U652_ANGAN</name>
<sequence length="18" mass="2151">MIQVLLYISVINMFIFCC</sequence>
<dbReference type="AlphaFoldDB" id="A0A0E9U652"/>
<reference evidence="1" key="1">
    <citation type="submission" date="2014-11" db="EMBL/GenBank/DDBJ databases">
        <authorList>
            <person name="Amaro Gonzalez C."/>
        </authorList>
    </citation>
    <scope>NUCLEOTIDE SEQUENCE</scope>
</reference>
<organism evidence="1">
    <name type="scientific">Anguilla anguilla</name>
    <name type="common">European freshwater eel</name>
    <name type="synonym">Muraena anguilla</name>
    <dbReference type="NCBI Taxonomy" id="7936"/>
    <lineage>
        <taxon>Eukaryota</taxon>
        <taxon>Metazoa</taxon>
        <taxon>Chordata</taxon>
        <taxon>Craniata</taxon>
        <taxon>Vertebrata</taxon>
        <taxon>Euteleostomi</taxon>
        <taxon>Actinopterygii</taxon>
        <taxon>Neopterygii</taxon>
        <taxon>Teleostei</taxon>
        <taxon>Anguilliformes</taxon>
        <taxon>Anguillidae</taxon>
        <taxon>Anguilla</taxon>
    </lineage>
</organism>
<accession>A0A0E9U652</accession>